<dbReference type="GO" id="GO:0004826">
    <property type="term" value="F:phenylalanine-tRNA ligase activity"/>
    <property type="evidence" value="ECO:0007669"/>
    <property type="project" value="UniProtKB-UniRule"/>
</dbReference>
<evidence type="ECO:0000256" key="5">
    <source>
        <dbReference type="ARBA" id="ARBA00022555"/>
    </source>
</evidence>
<feature type="domain" description="B5" evidence="19">
    <location>
        <begin position="399"/>
        <end position="476"/>
    </location>
</feature>
<dbReference type="InterPro" id="IPR012340">
    <property type="entry name" value="NA-bd_OB-fold"/>
</dbReference>
<dbReference type="EMBL" id="NBIU01000003">
    <property type="protein sequence ID" value="PZT48780.1"/>
    <property type="molecule type" value="Genomic_DNA"/>
</dbReference>
<dbReference type="Pfam" id="PF03484">
    <property type="entry name" value="B5"/>
    <property type="match status" value="1"/>
</dbReference>
<dbReference type="Gene3D" id="3.30.56.10">
    <property type="match status" value="2"/>
</dbReference>
<dbReference type="CDD" id="cd02796">
    <property type="entry name" value="tRNA_bind_bactPheRS"/>
    <property type="match status" value="1"/>
</dbReference>
<dbReference type="OrthoDB" id="9805455at2"/>
<dbReference type="InterPro" id="IPR002547">
    <property type="entry name" value="tRNA-bd_dom"/>
</dbReference>
<evidence type="ECO:0000256" key="8">
    <source>
        <dbReference type="ARBA" id="ARBA00022741"/>
    </source>
</evidence>
<dbReference type="NCBIfam" id="NF045760">
    <property type="entry name" value="YtpR"/>
    <property type="match status" value="1"/>
</dbReference>
<evidence type="ECO:0000256" key="6">
    <source>
        <dbReference type="ARBA" id="ARBA00022598"/>
    </source>
</evidence>
<keyword evidence="9 15" id="KW-0067">ATP-binding</keyword>
<dbReference type="InterPro" id="IPR045060">
    <property type="entry name" value="Phe-tRNA-ligase_IIc_bsu"/>
</dbReference>
<dbReference type="Gene3D" id="3.30.70.380">
    <property type="entry name" value="Ferrodoxin-fold anticodon-binding domain"/>
    <property type="match status" value="1"/>
</dbReference>
<dbReference type="InterPro" id="IPR004532">
    <property type="entry name" value="Phe-tRNA-ligase_IIc_bsu_bact"/>
</dbReference>
<evidence type="ECO:0000259" key="17">
    <source>
        <dbReference type="PROSITE" id="PS50886"/>
    </source>
</evidence>
<keyword evidence="6 15" id="KW-0436">Ligase</keyword>
<evidence type="ECO:0000259" key="19">
    <source>
        <dbReference type="PROSITE" id="PS51483"/>
    </source>
</evidence>
<keyword evidence="8 15" id="KW-0547">Nucleotide-binding</keyword>
<dbReference type="Pfam" id="PF01588">
    <property type="entry name" value="tRNA_bind"/>
    <property type="match status" value="1"/>
</dbReference>
<dbReference type="PROSITE" id="PS51447">
    <property type="entry name" value="FDX_ACB"/>
    <property type="match status" value="1"/>
</dbReference>
<dbReference type="RefSeq" id="WP_111229090.1">
    <property type="nucleotide sequence ID" value="NZ_NBIU01000003.1"/>
</dbReference>
<comment type="subunit">
    <text evidence="3 15">Tetramer of two alpha and two beta subunits.</text>
</comment>
<proteinExistence type="inferred from homology"/>
<dbReference type="CDD" id="cd00769">
    <property type="entry name" value="PheRS_beta_core"/>
    <property type="match status" value="1"/>
</dbReference>
<dbReference type="PROSITE" id="PS50886">
    <property type="entry name" value="TRBD"/>
    <property type="match status" value="1"/>
</dbReference>
<dbReference type="InterPro" id="IPR041616">
    <property type="entry name" value="PheRS_beta_core"/>
</dbReference>
<sequence>MKFTRSIIEEIIPLHNITSQEICSILNKIGLEVESFNALVAPKKVVVGKILECKKHPDATKLNICQVAIGGKEGEYEIRQIVCGAKNAKEGLFVAVALEGAVLPQVTIKKATLRGVESCGMLCSSSELGFPSINDGIIELDESIGELIIGKELSEYASFNDEVYEISITPNRGDCMSVYGIARELSVAFELELNRPKPKESENTPGIGRVLQVIAQDKKESSLAYLALENASANLPLKFLLLLGFNEVLSEGYLSNLSALCMLYTGVILNAYPQSFCQIRDKAEQERVVLTIKKDEKGFESVYNGNTKLSTIGLESNTQELNGSCGKDFIILEASYIPPHILAQRVLETKAKTNPKIFQRTSRGSNPDLKLGFDFLSEKVIDNANSLVYADWHDLIELPQTNPITVDILKASKVIGLKLERSQVATLLKRLEFKIEIPADETLLVATPPFFRHDITNYQDVIEEIIRFIGIDNVPNAPLSFIQGNKLNKAHNLYFKKREYAKKAIGAGFNEVIHFIFGSKEKFQKYGFSTLKEELELLNPITNDLNTLRPTMIVGLMEAALRNHNNGFNAVSLMEIGSVYDENRNESVKIAFLQSGFLKEERYPNAKGIKGEFYTFADRVSRVIGDFRLEENTSCNKDFFHLGQCAKVLREDKEVGIISKLHPKTSQELGLEDVFVCEITLDKLSYKNLEVKMHSKYQKTIRDLSILLDKNIPYYKLQQAILSLKIEEIVGSYPLDVYKEESLGDKISLTIRLELQSSHKTLEEKDIVEITNKVLECLKQDFKAELR</sequence>
<evidence type="ECO:0000256" key="10">
    <source>
        <dbReference type="ARBA" id="ARBA00022842"/>
    </source>
</evidence>
<evidence type="ECO:0000256" key="13">
    <source>
        <dbReference type="ARBA" id="ARBA00023146"/>
    </source>
</evidence>
<keyword evidence="5 16" id="KW-0820">tRNA-binding</keyword>
<keyword evidence="10 15" id="KW-0460">Magnesium</keyword>
<keyword evidence="12 15" id="KW-0648">Protein biosynthesis</keyword>
<comment type="similarity">
    <text evidence="2 15">Belongs to the phenylalanyl-tRNA synthetase beta subunit family. Type 1 subfamily.</text>
</comment>
<comment type="cofactor">
    <cofactor evidence="15">
        <name>Mg(2+)</name>
        <dbReference type="ChEBI" id="CHEBI:18420"/>
    </cofactor>
    <text evidence="15">Binds 2 magnesium ions per tetramer.</text>
</comment>
<comment type="catalytic activity">
    <reaction evidence="14 15">
        <text>tRNA(Phe) + L-phenylalanine + ATP = L-phenylalanyl-tRNA(Phe) + AMP + diphosphate + H(+)</text>
        <dbReference type="Rhea" id="RHEA:19413"/>
        <dbReference type="Rhea" id="RHEA-COMP:9668"/>
        <dbReference type="Rhea" id="RHEA-COMP:9699"/>
        <dbReference type="ChEBI" id="CHEBI:15378"/>
        <dbReference type="ChEBI" id="CHEBI:30616"/>
        <dbReference type="ChEBI" id="CHEBI:33019"/>
        <dbReference type="ChEBI" id="CHEBI:58095"/>
        <dbReference type="ChEBI" id="CHEBI:78442"/>
        <dbReference type="ChEBI" id="CHEBI:78531"/>
        <dbReference type="ChEBI" id="CHEBI:456215"/>
        <dbReference type="EC" id="6.1.1.20"/>
    </reaction>
</comment>
<dbReference type="GO" id="GO:0000287">
    <property type="term" value="F:magnesium ion binding"/>
    <property type="evidence" value="ECO:0007669"/>
    <property type="project" value="UniProtKB-UniRule"/>
</dbReference>
<keyword evidence="13 15" id="KW-0030">Aminoacyl-tRNA synthetase</keyword>
<dbReference type="FunFam" id="2.40.50.140:FF:000045">
    <property type="entry name" value="Phenylalanine--tRNA ligase beta subunit"/>
    <property type="match status" value="1"/>
</dbReference>
<evidence type="ECO:0000256" key="16">
    <source>
        <dbReference type="PROSITE-ProRule" id="PRU00209"/>
    </source>
</evidence>
<feature type="binding site" evidence="15">
    <location>
        <position position="460"/>
    </location>
    <ligand>
        <name>Mg(2+)</name>
        <dbReference type="ChEBI" id="CHEBI:18420"/>
        <note>shared with alpha subunit</note>
    </ligand>
</feature>
<evidence type="ECO:0000256" key="12">
    <source>
        <dbReference type="ARBA" id="ARBA00022917"/>
    </source>
</evidence>
<dbReference type="SMART" id="SM00896">
    <property type="entry name" value="FDX-ACB"/>
    <property type="match status" value="1"/>
</dbReference>
<feature type="binding site" evidence="15">
    <location>
        <position position="454"/>
    </location>
    <ligand>
        <name>Mg(2+)</name>
        <dbReference type="ChEBI" id="CHEBI:18420"/>
        <note>shared with alpha subunit</note>
    </ligand>
</feature>
<feature type="domain" description="FDX-ACB" evidence="18">
    <location>
        <begin position="695"/>
        <end position="787"/>
    </location>
</feature>
<evidence type="ECO:0000256" key="11">
    <source>
        <dbReference type="ARBA" id="ARBA00022884"/>
    </source>
</evidence>
<dbReference type="InterPro" id="IPR005147">
    <property type="entry name" value="tRNA_synthase_B5-dom"/>
</dbReference>
<dbReference type="AlphaFoldDB" id="A0A2W6NIR5"/>
<dbReference type="PROSITE" id="PS51483">
    <property type="entry name" value="B5"/>
    <property type="match status" value="1"/>
</dbReference>
<keyword evidence="4 15" id="KW-0963">Cytoplasm</keyword>
<evidence type="ECO:0000256" key="14">
    <source>
        <dbReference type="ARBA" id="ARBA00049255"/>
    </source>
</evidence>
<dbReference type="InterPro" id="IPR009061">
    <property type="entry name" value="DNA-bd_dom_put_sf"/>
</dbReference>
<evidence type="ECO:0000256" key="4">
    <source>
        <dbReference type="ARBA" id="ARBA00022490"/>
    </source>
</evidence>
<feature type="binding site" evidence="15">
    <location>
        <position position="464"/>
    </location>
    <ligand>
        <name>Mg(2+)</name>
        <dbReference type="ChEBI" id="CHEBI:18420"/>
        <note>shared with alpha subunit</note>
    </ligand>
</feature>
<dbReference type="InterPro" id="IPR033714">
    <property type="entry name" value="tRNA_bind_bactPheRS"/>
</dbReference>
<keyword evidence="11 16" id="KW-0694">RNA-binding</keyword>
<dbReference type="InterPro" id="IPR005121">
    <property type="entry name" value="Fdx_antiC-bd"/>
</dbReference>
<evidence type="ECO:0000256" key="1">
    <source>
        <dbReference type="ARBA" id="ARBA00004496"/>
    </source>
</evidence>
<dbReference type="Pfam" id="PF17759">
    <property type="entry name" value="tRNA_synthFbeta"/>
    <property type="match status" value="1"/>
</dbReference>
<accession>A0A2W6NIR5</accession>
<feature type="binding site" evidence="15">
    <location>
        <position position="463"/>
    </location>
    <ligand>
        <name>Mg(2+)</name>
        <dbReference type="ChEBI" id="CHEBI:18420"/>
        <note>shared with alpha subunit</note>
    </ligand>
</feature>
<dbReference type="SUPFAM" id="SSF46955">
    <property type="entry name" value="Putative DNA-binding domain"/>
    <property type="match status" value="1"/>
</dbReference>
<keyword evidence="21" id="KW-1185">Reference proteome</keyword>
<evidence type="ECO:0000313" key="20">
    <source>
        <dbReference type="EMBL" id="PZT48780.1"/>
    </source>
</evidence>
<dbReference type="SUPFAM" id="SSF55681">
    <property type="entry name" value="Class II aaRS and biotin synthetases"/>
    <property type="match status" value="1"/>
</dbReference>
<protein>
    <recommendedName>
        <fullName evidence="15">Phenylalanine--tRNA ligase beta subunit</fullName>
        <ecNumber evidence="15">6.1.1.20</ecNumber>
    </recommendedName>
    <alternativeName>
        <fullName evidence="15">Phenylalanyl-tRNA synthetase beta subunit</fullName>
        <shortName evidence="15">PheRS</shortName>
    </alternativeName>
</protein>
<dbReference type="Proteomes" id="UP000249746">
    <property type="component" value="Unassembled WGS sequence"/>
</dbReference>
<dbReference type="InterPro" id="IPR036690">
    <property type="entry name" value="Fdx_antiC-bd_sf"/>
</dbReference>
<organism evidence="20 21">
    <name type="scientific">Helicobacter valdiviensis</name>
    <dbReference type="NCBI Taxonomy" id="1458358"/>
    <lineage>
        <taxon>Bacteria</taxon>
        <taxon>Pseudomonadati</taxon>
        <taxon>Campylobacterota</taxon>
        <taxon>Epsilonproteobacteria</taxon>
        <taxon>Campylobacterales</taxon>
        <taxon>Helicobacteraceae</taxon>
        <taxon>Helicobacter</taxon>
    </lineage>
</organism>
<dbReference type="SUPFAM" id="SSF50249">
    <property type="entry name" value="Nucleic acid-binding proteins"/>
    <property type="match status" value="1"/>
</dbReference>
<dbReference type="Gene3D" id="2.40.50.140">
    <property type="entry name" value="Nucleic acid-binding proteins"/>
    <property type="match status" value="1"/>
</dbReference>
<dbReference type="InterPro" id="IPR045864">
    <property type="entry name" value="aa-tRNA-synth_II/BPL/LPL"/>
</dbReference>
<evidence type="ECO:0000256" key="7">
    <source>
        <dbReference type="ARBA" id="ARBA00022723"/>
    </source>
</evidence>
<reference evidence="20 21" key="1">
    <citation type="submission" date="2017-03" db="EMBL/GenBank/DDBJ databases">
        <title>Genomic and clinical evidence uncovers the enterohepatic species Helicobacter valdiviensis as a potential human intestinal pathogen.</title>
        <authorList>
            <person name="Fresia P."/>
            <person name="Jara R."/>
            <person name="Sierra R."/>
            <person name="Ferres I."/>
            <person name="Greif G."/>
            <person name="Iraola G."/>
            <person name="Collado L."/>
        </authorList>
    </citation>
    <scope>NUCLEOTIDE SEQUENCE [LARGE SCALE GENOMIC DNA]</scope>
    <source>
        <strain evidence="20 21">WBE14</strain>
    </source>
</reference>
<comment type="caution">
    <text evidence="20">The sequence shown here is derived from an EMBL/GenBank/DDBJ whole genome shotgun (WGS) entry which is preliminary data.</text>
</comment>
<evidence type="ECO:0000259" key="18">
    <source>
        <dbReference type="PROSITE" id="PS51447"/>
    </source>
</evidence>
<evidence type="ECO:0000256" key="2">
    <source>
        <dbReference type="ARBA" id="ARBA00008653"/>
    </source>
</evidence>
<dbReference type="Gene3D" id="3.30.930.10">
    <property type="entry name" value="Bira Bifunctional Protein, Domain 2"/>
    <property type="match status" value="1"/>
</dbReference>
<evidence type="ECO:0000256" key="9">
    <source>
        <dbReference type="ARBA" id="ARBA00022840"/>
    </source>
</evidence>
<dbReference type="GO" id="GO:0009328">
    <property type="term" value="C:phenylalanine-tRNA ligase complex"/>
    <property type="evidence" value="ECO:0007669"/>
    <property type="project" value="TreeGrafter"/>
</dbReference>
<dbReference type="PANTHER" id="PTHR10947">
    <property type="entry name" value="PHENYLALANYL-TRNA SYNTHETASE BETA CHAIN AND LEUCINE-RICH REPEAT-CONTAINING PROTEIN 47"/>
    <property type="match status" value="1"/>
</dbReference>
<keyword evidence="7 15" id="KW-0479">Metal-binding</keyword>
<dbReference type="GO" id="GO:0006432">
    <property type="term" value="P:phenylalanyl-tRNA aminoacylation"/>
    <property type="evidence" value="ECO:0007669"/>
    <property type="project" value="UniProtKB-UniRule"/>
</dbReference>
<name>A0A2W6NIR5_9HELI</name>
<dbReference type="PANTHER" id="PTHR10947:SF0">
    <property type="entry name" value="PHENYLALANINE--TRNA LIGASE BETA SUBUNIT"/>
    <property type="match status" value="1"/>
</dbReference>
<feature type="domain" description="TRNA-binding" evidence="17">
    <location>
        <begin position="39"/>
        <end position="154"/>
    </location>
</feature>
<dbReference type="SMART" id="SM00874">
    <property type="entry name" value="B5"/>
    <property type="match status" value="1"/>
</dbReference>
<evidence type="ECO:0000313" key="21">
    <source>
        <dbReference type="Proteomes" id="UP000249746"/>
    </source>
</evidence>
<dbReference type="HAMAP" id="MF_00283">
    <property type="entry name" value="Phe_tRNA_synth_beta1"/>
    <property type="match status" value="1"/>
</dbReference>
<evidence type="ECO:0000256" key="15">
    <source>
        <dbReference type="HAMAP-Rule" id="MF_00283"/>
    </source>
</evidence>
<gene>
    <name evidence="15" type="primary">pheT</name>
    <name evidence="20" type="ORF">B6S12_01630</name>
</gene>
<dbReference type="GO" id="GO:0005524">
    <property type="term" value="F:ATP binding"/>
    <property type="evidence" value="ECO:0007669"/>
    <property type="project" value="UniProtKB-UniRule"/>
</dbReference>
<evidence type="ECO:0000256" key="3">
    <source>
        <dbReference type="ARBA" id="ARBA00011209"/>
    </source>
</evidence>
<dbReference type="EC" id="6.1.1.20" evidence="15"/>
<dbReference type="Pfam" id="PF03147">
    <property type="entry name" value="FDX-ACB"/>
    <property type="match status" value="1"/>
</dbReference>
<dbReference type="NCBIfam" id="TIGR00472">
    <property type="entry name" value="pheT_bact"/>
    <property type="match status" value="1"/>
</dbReference>
<dbReference type="GO" id="GO:0000049">
    <property type="term" value="F:tRNA binding"/>
    <property type="evidence" value="ECO:0007669"/>
    <property type="project" value="UniProtKB-UniRule"/>
</dbReference>
<comment type="subcellular location">
    <subcellularLocation>
        <location evidence="1 15">Cytoplasm</location>
    </subcellularLocation>
</comment>
<dbReference type="SUPFAM" id="SSF54991">
    <property type="entry name" value="Anticodon-binding domain of PheRS"/>
    <property type="match status" value="1"/>
</dbReference>